<dbReference type="InterPro" id="IPR038740">
    <property type="entry name" value="BioF2-like_GNAT_dom"/>
</dbReference>
<keyword evidence="3" id="KW-1185">Reference proteome</keyword>
<dbReference type="Proteomes" id="UP000502928">
    <property type="component" value="Chromosome"/>
</dbReference>
<dbReference type="RefSeq" id="WP_166247848.1">
    <property type="nucleotide sequence ID" value="NZ_CP049616.1"/>
</dbReference>
<evidence type="ECO:0000259" key="1">
    <source>
        <dbReference type="Pfam" id="PF13480"/>
    </source>
</evidence>
<reference evidence="2 3" key="1">
    <citation type="submission" date="2020-02" db="EMBL/GenBank/DDBJ databases">
        <title>Complete genome of Muricauda sp. 501str8.</title>
        <authorList>
            <person name="Dong B."/>
            <person name="Zhu S."/>
            <person name="Yang J."/>
            <person name="Chen J."/>
        </authorList>
    </citation>
    <scope>NUCLEOTIDE SEQUENCE [LARGE SCALE GENOMIC DNA]</scope>
    <source>
        <strain evidence="2 3">501str8</strain>
    </source>
</reference>
<gene>
    <name evidence="2" type="ORF">GVT53_05700</name>
</gene>
<accession>A0A6G7J111</accession>
<sequence length="396" mass="46203">MIYYKNIKGAFLLDVYKSQGLPSILCSNVSYKIGRHKGIFPIEEQSSSVNHKRNIFSLSYIPEYVTTELDEKKRFKSNTFKSVKGYSVWLGEYGSFKDFLASMQAKRRQALSRSLRRLDSCFDVNYHMFHGNISEDSYNYLMDSLKKMIAKRFEQRPENSETLVLWDKIYSTSFRLINESKASLYVAYNEEKPIFISLNYHFDKILFGYVSSYDIDYGKFSLGQICIYKHIEWCLSNGYILFELGWGDLEYKKWWSNNTYNFKSQIVFPKNSPLAYAMAHYYGYKTELIAFLISKKVNIHLRKLKSLLRKNGTASEQNGPSPYYKLDDIEPKHIEIEKSTPIPLESSNIPKSIVYEFLFLSQTKISNITICPLADGKNYIISGNKMSKKIVYSKNN</sequence>
<protein>
    <submittedName>
        <fullName evidence="2">GNAT family N-acetyltransferase</fullName>
    </submittedName>
</protein>
<evidence type="ECO:0000313" key="3">
    <source>
        <dbReference type="Proteomes" id="UP000502928"/>
    </source>
</evidence>
<dbReference type="KEGG" id="mut:GVT53_05700"/>
<dbReference type="Pfam" id="PF13480">
    <property type="entry name" value="Acetyltransf_6"/>
    <property type="match status" value="1"/>
</dbReference>
<proteinExistence type="predicted"/>
<dbReference type="Gene3D" id="3.40.630.30">
    <property type="match status" value="1"/>
</dbReference>
<feature type="domain" description="BioF2-like acetyltransferase" evidence="1">
    <location>
        <begin position="105"/>
        <end position="253"/>
    </location>
</feature>
<dbReference type="EMBL" id="CP049616">
    <property type="protein sequence ID" value="QII44187.1"/>
    <property type="molecule type" value="Genomic_DNA"/>
</dbReference>
<dbReference type="AlphaFoldDB" id="A0A6G7J111"/>
<organism evidence="2 3">
    <name type="scientific">Flagellimonas oceani</name>
    <dbReference type="NCBI Taxonomy" id="2698672"/>
    <lineage>
        <taxon>Bacteria</taxon>
        <taxon>Pseudomonadati</taxon>
        <taxon>Bacteroidota</taxon>
        <taxon>Flavobacteriia</taxon>
        <taxon>Flavobacteriales</taxon>
        <taxon>Flavobacteriaceae</taxon>
        <taxon>Flagellimonas</taxon>
    </lineage>
</organism>
<dbReference type="InterPro" id="IPR016181">
    <property type="entry name" value="Acyl_CoA_acyltransferase"/>
</dbReference>
<name>A0A6G7J111_9FLAO</name>
<keyword evidence="2" id="KW-0808">Transferase</keyword>
<dbReference type="SUPFAM" id="SSF55729">
    <property type="entry name" value="Acyl-CoA N-acyltransferases (Nat)"/>
    <property type="match status" value="1"/>
</dbReference>
<evidence type="ECO:0000313" key="2">
    <source>
        <dbReference type="EMBL" id="QII44187.1"/>
    </source>
</evidence>
<dbReference type="GO" id="GO:0016740">
    <property type="term" value="F:transferase activity"/>
    <property type="evidence" value="ECO:0007669"/>
    <property type="project" value="UniProtKB-KW"/>
</dbReference>